<organism evidence="6 7">
    <name type="scientific">Amorphotheca resinae ATCC 22711</name>
    <dbReference type="NCBI Taxonomy" id="857342"/>
    <lineage>
        <taxon>Eukaryota</taxon>
        <taxon>Fungi</taxon>
        <taxon>Dikarya</taxon>
        <taxon>Ascomycota</taxon>
        <taxon>Pezizomycotina</taxon>
        <taxon>Leotiomycetes</taxon>
        <taxon>Helotiales</taxon>
        <taxon>Amorphothecaceae</taxon>
        <taxon>Amorphotheca</taxon>
    </lineage>
</organism>
<evidence type="ECO:0000313" key="6">
    <source>
        <dbReference type="EMBL" id="PSS27160.1"/>
    </source>
</evidence>
<keyword evidence="7" id="KW-1185">Reference proteome</keyword>
<evidence type="ECO:0000256" key="3">
    <source>
        <dbReference type="ARBA" id="ARBA00022801"/>
    </source>
</evidence>
<keyword evidence="5" id="KW-1133">Transmembrane helix</keyword>
<evidence type="ECO:0008006" key="8">
    <source>
        <dbReference type="Google" id="ProtNLM"/>
    </source>
</evidence>
<name>A0A2T3BCM4_AMORE</name>
<proteinExistence type="predicted"/>
<dbReference type="RefSeq" id="XP_024724685.1">
    <property type="nucleotide sequence ID" value="XM_024866092.1"/>
</dbReference>
<evidence type="ECO:0000313" key="7">
    <source>
        <dbReference type="Proteomes" id="UP000241818"/>
    </source>
</evidence>
<dbReference type="STRING" id="857342.A0A2T3BCM4"/>
<keyword evidence="5" id="KW-0812">Transmembrane</keyword>
<dbReference type="FunFam" id="3.90.190.10:FF:000035">
    <property type="entry name" value="Tyrosine phosphatase, putative"/>
    <property type="match status" value="1"/>
</dbReference>
<dbReference type="Pfam" id="PF03162">
    <property type="entry name" value="Y_phosphatase2"/>
    <property type="match status" value="1"/>
</dbReference>
<evidence type="ECO:0000256" key="1">
    <source>
        <dbReference type="ARBA" id="ARBA00004496"/>
    </source>
</evidence>
<evidence type="ECO:0000256" key="4">
    <source>
        <dbReference type="SAM" id="MobiDB-lite"/>
    </source>
</evidence>
<evidence type="ECO:0000256" key="2">
    <source>
        <dbReference type="ARBA" id="ARBA00022490"/>
    </source>
</evidence>
<dbReference type="GO" id="GO:0052840">
    <property type="term" value="F:inositol diphosphate tetrakisphosphate diphosphatase activity"/>
    <property type="evidence" value="ECO:0007669"/>
    <property type="project" value="TreeGrafter"/>
</dbReference>
<dbReference type="OrthoDB" id="6375174at2759"/>
<sequence>MAEATQTTVSRRSTRLFVKDQDSAEVGTAGIAYESRYGSSSDEKEKEKEKERPARETGPPSGNVDARLVPIVDLGIDLSGMFPTTAEDMGKQVTKSIQAAKASNKSKVDGRPVNFGIVLPDMIYRSSFPMTEDFQYLGTLGLKTIVSLVDKDFPADFKAFMKANGIRHCVIEMQGTKKVQIPDAVMNSIMDVVLNKENHPLLIHCNHGKHRTGCAAAVIRHIAGWNVDQIVQEYQGFAEPKIRECDIKYITEYKVSKLVDFFSRKIRTRRSSVLTSSRMQKLLVASAAAVAVWIATGLLWGERVL</sequence>
<protein>
    <recommendedName>
        <fullName evidence="8">Tyrosine specific protein phosphatases domain-containing protein</fullName>
    </recommendedName>
</protein>
<keyword evidence="3" id="KW-0378">Hydrolase</keyword>
<feature type="region of interest" description="Disordered" evidence="4">
    <location>
        <begin position="28"/>
        <end position="65"/>
    </location>
</feature>
<dbReference type="PROSITE" id="PS00383">
    <property type="entry name" value="TYR_PHOSPHATASE_1"/>
    <property type="match status" value="1"/>
</dbReference>
<dbReference type="InterPro" id="IPR029021">
    <property type="entry name" value="Prot-tyrosine_phosphatase-like"/>
</dbReference>
<feature type="compositionally biased region" description="Basic and acidic residues" evidence="4">
    <location>
        <begin position="41"/>
        <end position="55"/>
    </location>
</feature>
<dbReference type="EMBL" id="KZ679006">
    <property type="protein sequence ID" value="PSS27160.1"/>
    <property type="molecule type" value="Genomic_DNA"/>
</dbReference>
<dbReference type="InterPro" id="IPR016130">
    <property type="entry name" value="Tyr_Pase_AS"/>
</dbReference>
<dbReference type="AlphaFoldDB" id="A0A2T3BCM4"/>
<dbReference type="PANTHER" id="PTHR31126:SF48">
    <property type="entry name" value="INOSITOL PHOSPHATASE SIW14"/>
    <property type="match status" value="1"/>
</dbReference>
<dbReference type="GO" id="GO:0005737">
    <property type="term" value="C:cytoplasm"/>
    <property type="evidence" value="ECO:0007669"/>
    <property type="project" value="UniProtKB-SubCell"/>
</dbReference>
<comment type="subcellular location">
    <subcellularLocation>
        <location evidence="1">Cytoplasm</location>
    </subcellularLocation>
</comment>
<dbReference type="InterPro" id="IPR004861">
    <property type="entry name" value="Siw14-like"/>
</dbReference>
<dbReference type="Proteomes" id="UP000241818">
    <property type="component" value="Unassembled WGS sequence"/>
</dbReference>
<evidence type="ECO:0000256" key="5">
    <source>
        <dbReference type="SAM" id="Phobius"/>
    </source>
</evidence>
<reference evidence="6 7" key="1">
    <citation type="journal article" date="2018" name="New Phytol.">
        <title>Comparative genomics and transcriptomics depict ericoid mycorrhizal fungi as versatile saprotrophs and plant mutualists.</title>
        <authorList>
            <person name="Martino E."/>
            <person name="Morin E."/>
            <person name="Grelet G.A."/>
            <person name="Kuo A."/>
            <person name="Kohler A."/>
            <person name="Daghino S."/>
            <person name="Barry K.W."/>
            <person name="Cichocki N."/>
            <person name="Clum A."/>
            <person name="Dockter R.B."/>
            <person name="Hainaut M."/>
            <person name="Kuo R.C."/>
            <person name="LaButti K."/>
            <person name="Lindahl B.D."/>
            <person name="Lindquist E.A."/>
            <person name="Lipzen A."/>
            <person name="Khouja H.R."/>
            <person name="Magnuson J."/>
            <person name="Murat C."/>
            <person name="Ohm R.A."/>
            <person name="Singer S.W."/>
            <person name="Spatafora J.W."/>
            <person name="Wang M."/>
            <person name="Veneault-Fourrey C."/>
            <person name="Henrissat B."/>
            <person name="Grigoriev I.V."/>
            <person name="Martin F.M."/>
            <person name="Perotto S."/>
        </authorList>
    </citation>
    <scope>NUCLEOTIDE SEQUENCE [LARGE SCALE GENOMIC DNA]</scope>
    <source>
        <strain evidence="6 7">ATCC 22711</strain>
    </source>
</reference>
<dbReference type="SUPFAM" id="SSF52799">
    <property type="entry name" value="(Phosphotyrosine protein) phosphatases II"/>
    <property type="match status" value="1"/>
</dbReference>
<dbReference type="Gene3D" id="3.90.190.10">
    <property type="entry name" value="Protein tyrosine phosphatase superfamily"/>
    <property type="match status" value="1"/>
</dbReference>
<dbReference type="GeneID" id="36574173"/>
<keyword evidence="2" id="KW-0963">Cytoplasm</keyword>
<feature type="transmembrane region" description="Helical" evidence="5">
    <location>
        <begin position="282"/>
        <end position="301"/>
    </location>
</feature>
<gene>
    <name evidence="6" type="ORF">M430DRAFT_32013</name>
</gene>
<keyword evidence="5" id="KW-0472">Membrane</keyword>
<dbReference type="GO" id="GO:0016791">
    <property type="term" value="F:phosphatase activity"/>
    <property type="evidence" value="ECO:0007669"/>
    <property type="project" value="TreeGrafter"/>
</dbReference>
<dbReference type="PANTHER" id="PTHR31126">
    <property type="entry name" value="TYROSINE-PROTEIN PHOSPHATASE"/>
    <property type="match status" value="1"/>
</dbReference>
<dbReference type="InParanoid" id="A0A2T3BCM4"/>
<accession>A0A2T3BCM4</accession>